<evidence type="ECO:0000256" key="3">
    <source>
        <dbReference type="ARBA" id="ARBA00022898"/>
    </source>
</evidence>
<dbReference type="PANTHER" id="PTHR11808">
    <property type="entry name" value="TRANS-SULFURATION ENZYME FAMILY MEMBER"/>
    <property type="match status" value="1"/>
</dbReference>
<proteinExistence type="inferred from homology"/>
<dbReference type="InterPro" id="IPR015422">
    <property type="entry name" value="PyrdxlP-dep_Trfase_small"/>
</dbReference>
<gene>
    <name evidence="6" type="ordered locus">Tthe_0722</name>
</gene>
<dbReference type="FunFam" id="3.40.640.10:FF:000009">
    <property type="entry name" value="Cystathionine gamma-synthase homolog"/>
    <property type="match status" value="1"/>
</dbReference>
<evidence type="ECO:0000256" key="5">
    <source>
        <dbReference type="RuleBase" id="RU362118"/>
    </source>
</evidence>
<evidence type="ECO:0000256" key="2">
    <source>
        <dbReference type="ARBA" id="ARBA00009077"/>
    </source>
</evidence>
<dbReference type="GO" id="GO:0003962">
    <property type="term" value="F:cystathionine gamma-synthase activity"/>
    <property type="evidence" value="ECO:0007669"/>
    <property type="project" value="TreeGrafter"/>
</dbReference>
<dbReference type="InterPro" id="IPR015421">
    <property type="entry name" value="PyrdxlP-dep_Trfase_major"/>
</dbReference>
<dbReference type="GO" id="GO:0004123">
    <property type="term" value="F:cystathionine gamma-lyase activity"/>
    <property type="evidence" value="ECO:0007669"/>
    <property type="project" value="TreeGrafter"/>
</dbReference>
<dbReference type="Gene3D" id="3.90.1150.10">
    <property type="entry name" value="Aspartate Aminotransferase, domain 1"/>
    <property type="match status" value="1"/>
</dbReference>
<dbReference type="GeneID" id="93863606"/>
<keyword evidence="7" id="KW-1185">Reference proteome</keyword>
<protein>
    <submittedName>
        <fullName evidence="6">Cys/Met metabolism pyridoxal-phosphate-dependent protein</fullName>
    </submittedName>
</protein>
<dbReference type="PANTHER" id="PTHR11808:SF15">
    <property type="entry name" value="CYSTATHIONINE GAMMA-LYASE"/>
    <property type="match status" value="1"/>
</dbReference>
<dbReference type="EMBL" id="CP002171">
    <property type="protein sequence ID" value="ADL68277.1"/>
    <property type="molecule type" value="Genomic_DNA"/>
</dbReference>
<evidence type="ECO:0000256" key="4">
    <source>
        <dbReference type="PIRSR" id="PIRSR001434-2"/>
    </source>
</evidence>
<dbReference type="InterPro" id="IPR000277">
    <property type="entry name" value="Cys/Met-Metab_PyrdxlP-dep_enz"/>
</dbReference>
<dbReference type="GO" id="GO:0019346">
    <property type="term" value="P:transsulfuration"/>
    <property type="evidence" value="ECO:0007669"/>
    <property type="project" value="InterPro"/>
</dbReference>
<dbReference type="STRING" id="580327.Tthe_0722"/>
<dbReference type="RefSeq" id="WP_013297252.1">
    <property type="nucleotide sequence ID" value="NC_014410.1"/>
</dbReference>
<dbReference type="PROSITE" id="PS00868">
    <property type="entry name" value="CYS_MET_METAB_PP"/>
    <property type="match status" value="1"/>
</dbReference>
<dbReference type="eggNOG" id="COG0626">
    <property type="taxonomic scope" value="Bacteria"/>
</dbReference>
<dbReference type="Proteomes" id="UP000001626">
    <property type="component" value="Chromosome"/>
</dbReference>
<keyword evidence="3 4" id="KW-0663">Pyridoxal phosphate</keyword>
<dbReference type="GO" id="GO:0030170">
    <property type="term" value="F:pyridoxal phosphate binding"/>
    <property type="evidence" value="ECO:0007669"/>
    <property type="project" value="InterPro"/>
</dbReference>
<dbReference type="CDD" id="cd00614">
    <property type="entry name" value="CGS_like"/>
    <property type="match status" value="1"/>
</dbReference>
<reference evidence="6 7" key="1">
    <citation type="submission" date="2010-08" db="EMBL/GenBank/DDBJ databases">
        <title>Complete sequence of Thermoanaerobacterium thermosaccharolyticum DSM 571.</title>
        <authorList>
            <consortium name="US DOE Joint Genome Institute"/>
            <person name="Lucas S."/>
            <person name="Copeland A."/>
            <person name="Lapidus A."/>
            <person name="Cheng J.-F."/>
            <person name="Bruce D."/>
            <person name="Goodwin L."/>
            <person name="Pitluck S."/>
            <person name="Teshima H."/>
            <person name="Detter J.C."/>
            <person name="Han C."/>
            <person name="Tapia R."/>
            <person name="Land M."/>
            <person name="Hauser L."/>
            <person name="Chang Y.-J."/>
            <person name="Jeffries C."/>
            <person name="Kyrpides N."/>
            <person name="Ivanova N."/>
            <person name="Mikhailova N."/>
            <person name="Hemme C.L."/>
            <person name="Woyke T."/>
        </authorList>
    </citation>
    <scope>NUCLEOTIDE SEQUENCE [LARGE SCALE GENOMIC DNA]</scope>
    <source>
        <strain evidence="7">ATCC 7956 / DSM 571 / NCIMB 9385 / NCA 3814 / NCTC 13789 / WDCM 00135 / 2032</strain>
    </source>
</reference>
<dbReference type="HOGENOM" id="CLU_018986_2_0_9"/>
<dbReference type="InterPro" id="IPR015424">
    <property type="entry name" value="PyrdxlP-dep_Trfase"/>
</dbReference>
<comment type="similarity">
    <text evidence="2 5">Belongs to the trans-sulfuration enzymes family.</text>
</comment>
<dbReference type="InterPro" id="IPR054542">
    <property type="entry name" value="Cys_met_metab_PP"/>
</dbReference>
<dbReference type="NCBIfam" id="NF005810">
    <property type="entry name" value="PRK07671.1"/>
    <property type="match status" value="1"/>
</dbReference>
<sequence>MRKETKLIHGGIFGDEKTGAVSTPIYQTSTFKQDAVGKDRGYEYSRTGNPTRESLEKLINDLEGGKGGFAFASGMAAISTVLMLFNAGDEVIVSNNVYGGTFRVLEKVFKRLGIVSKFVDTSLKDDVVNSITKNTKAIFYETPTNPLMTITNIREISRIAKEYSILSIVDNTFMTPYFQRPIELGADIVVHSATKYLGGHSDVVAGLVVVNSEELAHKIHFLQNAVGGILGPQDSYLVIRGIKTLSVRMERHEKNAKEIANWLLEQPEVEKVYYPGLHTHPGYDIAKEQMDGFGGVISFELKNKDMALKLLNNVKLITLAESLGGYESLISYPAKMTHASIPEEQRLKLGITDKLVRLSVGLENYLDLIDDLKNAIRS</sequence>
<dbReference type="GO" id="GO:0019343">
    <property type="term" value="P:cysteine biosynthetic process via cystathionine"/>
    <property type="evidence" value="ECO:0007669"/>
    <property type="project" value="TreeGrafter"/>
</dbReference>
<dbReference type="PIRSF" id="PIRSF001434">
    <property type="entry name" value="CGS"/>
    <property type="match status" value="1"/>
</dbReference>
<organism evidence="6 7">
    <name type="scientific">Thermoanaerobacterium thermosaccharolyticum (strain ATCC 7956 / DSM 571 / NCIMB 9385 / NCA 3814 / NCTC 13789 / WDCM 00135 / 2032)</name>
    <name type="common">Clostridium thermosaccharolyticum</name>
    <dbReference type="NCBI Taxonomy" id="580327"/>
    <lineage>
        <taxon>Bacteria</taxon>
        <taxon>Bacillati</taxon>
        <taxon>Bacillota</taxon>
        <taxon>Clostridia</taxon>
        <taxon>Thermoanaerobacterales</taxon>
        <taxon>Thermoanaerobacteraceae</taxon>
        <taxon>Thermoanaerobacterium</taxon>
    </lineage>
</organism>
<dbReference type="GO" id="GO:0005737">
    <property type="term" value="C:cytoplasm"/>
    <property type="evidence" value="ECO:0007669"/>
    <property type="project" value="TreeGrafter"/>
</dbReference>
<feature type="modified residue" description="N6-(pyridoxal phosphate)lysine" evidence="4">
    <location>
        <position position="195"/>
    </location>
</feature>
<dbReference type="Gene3D" id="3.40.640.10">
    <property type="entry name" value="Type I PLP-dependent aspartate aminotransferase-like (Major domain)"/>
    <property type="match status" value="1"/>
</dbReference>
<evidence type="ECO:0000313" key="6">
    <source>
        <dbReference type="EMBL" id="ADL68277.1"/>
    </source>
</evidence>
<dbReference type="Pfam" id="PF01053">
    <property type="entry name" value="Cys_Met_Meta_PP"/>
    <property type="match status" value="1"/>
</dbReference>
<evidence type="ECO:0000313" key="7">
    <source>
        <dbReference type="Proteomes" id="UP000001626"/>
    </source>
</evidence>
<dbReference type="SUPFAM" id="SSF53383">
    <property type="entry name" value="PLP-dependent transferases"/>
    <property type="match status" value="1"/>
</dbReference>
<comment type="cofactor">
    <cofactor evidence="1 5">
        <name>pyridoxal 5'-phosphate</name>
        <dbReference type="ChEBI" id="CHEBI:597326"/>
    </cofactor>
</comment>
<evidence type="ECO:0000256" key="1">
    <source>
        <dbReference type="ARBA" id="ARBA00001933"/>
    </source>
</evidence>
<dbReference type="FunFam" id="3.90.1150.10:FF:000008">
    <property type="entry name" value="Cystathionine gamma-synthase"/>
    <property type="match status" value="1"/>
</dbReference>
<accession>D9TTM0</accession>
<dbReference type="KEGG" id="ttm:Tthe_0722"/>
<dbReference type="AlphaFoldDB" id="D9TTM0"/>
<dbReference type="OrthoDB" id="9780685at2"/>
<name>D9TTM0_THETC</name>